<proteinExistence type="predicted"/>
<sequence>MGGGFVGSRRWIFATGGSPEVDRVVVVVPGGGSEAGDRRWSRGKFNDLLLLPLSLSLSVLERPSGTTPQCDSLLKGVSLSKLPKWGAFPKNGLVASSSPWFDMYGNDFGWGKPVAVRSGSSNKIN</sequence>
<evidence type="ECO:0000313" key="1">
    <source>
        <dbReference type="EMBL" id="KAI8539218.1"/>
    </source>
</evidence>
<evidence type="ECO:0000313" key="2">
    <source>
        <dbReference type="Proteomes" id="UP001062846"/>
    </source>
</evidence>
<accession>A0ACC0MFY0</accession>
<organism evidence="1 2">
    <name type="scientific">Rhododendron molle</name>
    <name type="common">Chinese azalea</name>
    <name type="synonym">Azalea mollis</name>
    <dbReference type="NCBI Taxonomy" id="49168"/>
    <lineage>
        <taxon>Eukaryota</taxon>
        <taxon>Viridiplantae</taxon>
        <taxon>Streptophyta</taxon>
        <taxon>Embryophyta</taxon>
        <taxon>Tracheophyta</taxon>
        <taxon>Spermatophyta</taxon>
        <taxon>Magnoliopsida</taxon>
        <taxon>eudicotyledons</taxon>
        <taxon>Gunneridae</taxon>
        <taxon>Pentapetalae</taxon>
        <taxon>asterids</taxon>
        <taxon>Ericales</taxon>
        <taxon>Ericaceae</taxon>
        <taxon>Ericoideae</taxon>
        <taxon>Rhodoreae</taxon>
        <taxon>Rhododendron</taxon>
    </lineage>
</organism>
<comment type="caution">
    <text evidence="1">The sequence shown here is derived from an EMBL/GenBank/DDBJ whole genome shotgun (WGS) entry which is preliminary data.</text>
</comment>
<dbReference type="Proteomes" id="UP001062846">
    <property type="component" value="Chromosome 9"/>
</dbReference>
<reference evidence="1" key="1">
    <citation type="submission" date="2022-02" db="EMBL/GenBank/DDBJ databases">
        <title>Plant Genome Project.</title>
        <authorList>
            <person name="Zhang R.-G."/>
        </authorList>
    </citation>
    <scope>NUCLEOTIDE SEQUENCE</scope>
    <source>
        <strain evidence="1">AT1</strain>
    </source>
</reference>
<gene>
    <name evidence="1" type="ORF">RHMOL_Rhmol09G0164400</name>
</gene>
<keyword evidence="2" id="KW-1185">Reference proteome</keyword>
<name>A0ACC0MFY0_RHOML</name>
<dbReference type="EMBL" id="CM046396">
    <property type="protein sequence ID" value="KAI8539218.1"/>
    <property type="molecule type" value="Genomic_DNA"/>
</dbReference>
<protein>
    <submittedName>
        <fullName evidence="1">Uncharacterized protein</fullName>
    </submittedName>
</protein>